<reference evidence="1 2" key="1">
    <citation type="submission" date="2018-09" db="EMBL/GenBank/DDBJ databases">
        <title>The draft genome of Acinetobacter sp. strains.</title>
        <authorList>
            <person name="Qin J."/>
            <person name="Feng Y."/>
            <person name="Zong Z."/>
        </authorList>
    </citation>
    <scope>NUCLEOTIDE SEQUENCE [LARGE SCALE GENOMIC DNA]</scope>
    <source>
        <strain evidence="1 2">WCHAc060001</strain>
    </source>
</reference>
<protein>
    <submittedName>
        <fullName evidence="1">Uncharacterized protein</fullName>
    </submittedName>
</protein>
<evidence type="ECO:0000313" key="1">
    <source>
        <dbReference type="EMBL" id="RLL43011.1"/>
    </source>
</evidence>
<keyword evidence="2" id="KW-1185">Reference proteome</keyword>
<dbReference type="Proteomes" id="UP000273105">
    <property type="component" value="Unassembled WGS sequence"/>
</dbReference>
<comment type="caution">
    <text evidence="1">The sequence shown here is derived from an EMBL/GenBank/DDBJ whole genome shotgun (WGS) entry which is preliminary data.</text>
</comment>
<sequence length="689" mass="76325">MDENNPHNLVLGFSKKLEPKDPHNLVLKFGESGISKDVTAFFAVSIPSPLLSVTADTAQTGNALVHISANIQQPVFEITAESTSIPPAVASFAAEMAAPELTLNARFTLSSVSEFFAEVAAPVLSVNADYDFNVTRYTTADSGCDYQRTLPAASIADTAHQSTKFYKDQFSIKHQRSQKLDAAGGDAYQNVAQFSDQQNLNWEQAGAARETSGDAYQSNALRSCLSVQIWQEDVARSLVAADRYDYNIAQRRSNLSWWQQAIQKSITCGFGFNASVWLQVMERLRYQQTASPKTGVWVEPPAPEPNSDYVGSTDLHFCCKKADVDPLNVVLNFTHERCKPGPNEPLDNKKVYFIMNEGYLKRVSDGATIEVKSLNLSIDRDSWCWSFSASLPFTEESKVNTDDEYIEVELGLNGFVWRFLIESNTSNQQFATTDIQVKGRSVTAMLAEEAGTRSYNQTIAASSVQLAQAELQRITLDSPFSLQWSLVDELGWSVPANAWSYAELTPIKAMQEIAEGAGGFVSSHMKDRKLLIQPRYAYASWEWAGLTPDVSIPFNLVLQRAREKDFKPEYNAVIVAAEYQGIQAVVKREGTAGDKMAPTAVTPFINSEQPARSMARAELSKYGKKRMYQDTIPLHPNIGVILPSQIIGMQDKDLSTWNGHSYGTSISASWIGDAGLKIRQTFTVERYIA</sequence>
<accession>A0ABX9U6E0</accession>
<dbReference type="RefSeq" id="WP_121532666.1">
    <property type="nucleotide sequence ID" value="NZ_RCHE01000027.1"/>
</dbReference>
<name>A0ABX9U6E0_9GAMM</name>
<proteinExistence type="predicted"/>
<organism evidence="1 2">
    <name type="scientific">Acinetobacter cumulans</name>
    <dbReference type="NCBI Taxonomy" id="2136182"/>
    <lineage>
        <taxon>Bacteria</taxon>
        <taxon>Pseudomonadati</taxon>
        <taxon>Pseudomonadota</taxon>
        <taxon>Gammaproteobacteria</taxon>
        <taxon>Moraxellales</taxon>
        <taxon>Moraxellaceae</taxon>
        <taxon>Acinetobacter</taxon>
    </lineage>
</organism>
<evidence type="ECO:0000313" key="2">
    <source>
        <dbReference type="Proteomes" id="UP000273105"/>
    </source>
</evidence>
<gene>
    <name evidence="1" type="ORF">D9K79_11630</name>
</gene>
<dbReference type="EMBL" id="RCHE01000027">
    <property type="protein sequence ID" value="RLL43011.1"/>
    <property type="molecule type" value="Genomic_DNA"/>
</dbReference>